<accession>A0A1H6HP72</accession>
<feature type="transmembrane region" description="Helical" evidence="1">
    <location>
        <begin position="45"/>
        <end position="73"/>
    </location>
</feature>
<dbReference type="AlphaFoldDB" id="A0A1H6HP72"/>
<dbReference type="EMBL" id="FNWO01000006">
    <property type="protein sequence ID" value="SEH35900.1"/>
    <property type="molecule type" value="Genomic_DNA"/>
</dbReference>
<sequence>MSRSANALRAAAWGCVVLLLILSWTPGDEMIRTGIGGHIEHSVAYTGAAIIIALAYAGRFGLGAVLVCLAAYAGLMEVGQHFVPGRQSSPWDYLSSVSGVAIGGTLYASARRWRDGRRDGGRRFRLDMRSTNVAADDSGEVR</sequence>
<evidence type="ECO:0000313" key="2">
    <source>
        <dbReference type="EMBL" id="SEH35900.1"/>
    </source>
</evidence>
<protein>
    <recommendedName>
        <fullName evidence="4">VanZ-like domain-containing protein</fullName>
    </recommendedName>
</protein>
<organism evidence="2 3">
    <name type="scientific">Magnetospirillum fulvum</name>
    <name type="common">Rhodospirillum fulvum</name>
    <dbReference type="NCBI Taxonomy" id="1082"/>
    <lineage>
        <taxon>Bacteria</taxon>
        <taxon>Pseudomonadati</taxon>
        <taxon>Pseudomonadota</taxon>
        <taxon>Alphaproteobacteria</taxon>
        <taxon>Rhodospirillales</taxon>
        <taxon>Rhodospirillaceae</taxon>
        <taxon>Magnetospirillum</taxon>
    </lineage>
</organism>
<dbReference type="NCBIfam" id="NF037970">
    <property type="entry name" value="vanZ_1"/>
    <property type="match status" value="1"/>
</dbReference>
<dbReference type="RefSeq" id="WP_074767839.1">
    <property type="nucleotide sequence ID" value="NZ_FNWO01000006.1"/>
</dbReference>
<feature type="transmembrane region" description="Helical" evidence="1">
    <location>
        <begin position="93"/>
        <end position="110"/>
    </location>
</feature>
<keyword evidence="1" id="KW-1133">Transmembrane helix</keyword>
<keyword evidence="1" id="KW-0812">Transmembrane</keyword>
<dbReference type="OrthoDB" id="7375947at2"/>
<evidence type="ECO:0008006" key="4">
    <source>
        <dbReference type="Google" id="ProtNLM"/>
    </source>
</evidence>
<keyword evidence="1" id="KW-0472">Membrane</keyword>
<feature type="transmembrane region" description="Helical" evidence="1">
    <location>
        <begin position="6"/>
        <end position="24"/>
    </location>
</feature>
<evidence type="ECO:0000313" key="3">
    <source>
        <dbReference type="Proteomes" id="UP000182983"/>
    </source>
</evidence>
<dbReference type="Proteomes" id="UP000182983">
    <property type="component" value="Unassembled WGS sequence"/>
</dbReference>
<name>A0A1H6HP72_MAGFU</name>
<gene>
    <name evidence="2" type="ORF">SAMN04244559_01862</name>
</gene>
<evidence type="ECO:0000256" key="1">
    <source>
        <dbReference type="SAM" id="Phobius"/>
    </source>
</evidence>
<proteinExistence type="predicted"/>
<keyword evidence="3" id="KW-1185">Reference proteome</keyword>
<reference evidence="3" key="1">
    <citation type="submission" date="2016-10" db="EMBL/GenBank/DDBJ databases">
        <authorList>
            <person name="Varghese N."/>
            <person name="Submissions S."/>
        </authorList>
    </citation>
    <scope>NUCLEOTIDE SEQUENCE [LARGE SCALE GENOMIC DNA]</scope>
    <source>
        <strain evidence="3">DSM 13234</strain>
    </source>
</reference>